<dbReference type="Proteomes" id="UP000195221">
    <property type="component" value="Unassembled WGS sequence"/>
</dbReference>
<feature type="transmembrane region" description="Helical" evidence="2">
    <location>
        <begin position="30"/>
        <end position="49"/>
    </location>
</feature>
<organism evidence="3 4">
    <name type="scientific">Caballeronia sordidicola</name>
    <name type="common">Burkholderia sordidicola</name>
    <dbReference type="NCBI Taxonomy" id="196367"/>
    <lineage>
        <taxon>Bacteria</taxon>
        <taxon>Pseudomonadati</taxon>
        <taxon>Pseudomonadota</taxon>
        <taxon>Betaproteobacteria</taxon>
        <taxon>Burkholderiales</taxon>
        <taxon>Burkholderiaceae</taxon>
        <taxon>Caballeronia</taxon>
    </lineage>
</organism>
<evidence type="ECO:0000313" key="3">
    <source>
        <dbReference type="EMBL" id="OTP69517.1"/>
    </source>
</evidence>
<proteinExistence type="predicted"/>
<gene>
    <name evidence="3" type="ORF">PAMC26577_31230</name>
</gene>
<dbReference type="AlphaFoldDB" id="A0A242MDZ7"/>
<sequence length="51" mass="5900">MDHVQYRESPFSARKPGHIKPARQPPFKEGTMELLIGFVATLFISLLIFRK</sequence>
<protein>
    <submittedName>
        <fullName evidence="3">Uncharacterized protein</fullName>
    </submittedName>
</protein>
<accession>A0A242MDZ7</accession>
<keyword evidence="2" id="KW-1133">Transmembrane helix</keyword>
<feature type="region of interest" description="Disordered" evidence="1">
    <location>
        <begin position="1"/>
        <end position="23"/>
    </location>
</feature>
<evidence type="ECO:0000256" key="2">
    <source>
        <dbReference type="SAM" id="Phobius"/>
    </source>
</evidence>
<reference evidence="3 4" key="1">
    <citation type="submission" date="2017-03" db="EMBL/GenBank/DDBJ databases">
        <title>Genome analysis of strain PAMC 26577.</title>
        <authorList>
            <person name="Oh H.-M."/>
            <person name="Yang J.-A."/>
        </authorList>
    </citation>
    <scope>NUCLEOTIDE SEQUENCE [LARGE SCALE GENOMIC DNA]</scope>
    <source>
        <strain evidence="3 4">PAMC 26577</strain>
    </source>
</reference>
<keyword evidence="2" id="KW-0812">Transmembrane</keyword>
<keyword evidence="2" id="KW-0472">Membrane</keyword>
<evidence type="ECO:0000256" key="1">
    <source>
        <dbReference type="SAM" id="MobiDB-lite"/>
    </source>
</evidence>
<evidence type="ECO:0000313" key="4">
    <source>
        <dbReference type="Proteomes" id="UP000195221"/>
    </source>
</evidence>
<dbReference type="EMBL" id="NBTZ01000115">
    <property type="protein sequence ID" value="OTP69517.1"/>
    <property type="molecule type" value="Genomic_DNA"/>
</dbReference>
<name>A0A242MDZ7_CABSO</name>
<comment type="caution">
    <text evidence="3">The sequence shown here is derived from an EMBL/GenBank/DDBJ whole genome shotgun (WGS) entry which is preliminary data.</text>
</comment>